<comment type="caution">
    <text evidence="3">The sequence shown here is derived from an EMBL/GenBank/DDBJ whole genome shotgun (WGS) entry which is preliminary data.</text>
</comment>
<dbReference type="InterPro" id="IPR025856">
    <property type="entry name" value="HeH/LEM_domain"/>
</dbReference>
<keyword evidence="4" id="KW-1185">Reference proteome</keyword>
<evidence type="ECO:0000313" key="3">
    <source>
        <dbReference type="EMBL" id="KLT73258.1"/>
    </source>
</evidence>
<accession>A0A0J1C4L7</accession>
<proteinExistence type="predicted"/>
<dbReference type="Pfam" id="PF12949">
    <property type="entry name" value="HeH"/>
    <property type="match status" value="1"/>
</dbReference>
<name>A0A0J1C4L7_9NEIS</name>
<dbReference type="RefSeq" id="WP_047760487.1">
    <property type="nucleotide sequence ID" value="NZ_CP091510.1"/>
</dbReference>
<feature type="region of interest" description="Disordered" evidence="1">
    <location>
        <begin position="1"/>
        <end position="29"/>
    </location>
</feature>
<sequence>MGLAAFNRMRREQAEAKEREQAELQTELQPVPKTVEELKAALVELGVEVPDGAKKAELQALYADAMKKDESPEDGD</sequence>
<dbReference type="PATRIC" id="fig|1470200.3.peg.1763"/>
<reference evidence="3 4" key="1">
    <citation type="submission" date="2014-11" db="EMBL/GenBank/DDBJ databases">
        <title>Genome of a novel goose pathogen.</title>
        <authorList>
            <person name="Hansen C.M."/>
            <person name="Hueffer K."/>
            <person name="Choi S.C."/>
        </authorList>
    </citation>
    <scope>NUCLEOTIDE SEQUENCE [LARGE SCALE GENOMIC DNA]</scope>
    <source>
        <strain evidence="3 4">KH1503</strain>
    </source>
</reference>
<dbReference type="SUPFAM" id="SSF68912">
    <property type="entry name" value="Rho N-terminal domain-like"/>
    <property type="match status" value="1"/>
</dbReference>
<evidence type="ECO:0000259" key="2">
    <source>
        <dbReference type="Pfam" id="PF12949"/>
    </source>
</evidence>
<dbReference type="STRING" id="1470200.PL75_03260"/>
<gene>
    <name evidence="3" type="ORF">PL75_03260</name>
</gene>
<protein>
    <recommendedName>
        <fullName evidence="2">HeH/LEM domain-containing protein</fullName>
    </recommendedName>
</protein>
<dbReference type="InterPro" id="IPR036361">
    <property type="entry name" value="SAP_dom_sf"/>
</dbReference>
<dbReference type="AlphaFoldDB" id="A0A0J1C4L7"/>
<organism evidence="3 4">
    <name type="scientific">Neisseria arctica</name>
    <dbReference type="NCBI Taxonomy" id="1470200"/>
    <lineage>
        <taxon>Bacteria</taxon>
        <taxon>Pseudomonadati</taxon>
        <taxon>Pseudomonadota</taxon>
        <taxon>Betaproteobacteria</taxon>
        <taxon>Neisseriales</taxon>
        <taxon>Neisseriaceae</taxon>
        <taxon>Neisseria</taxon>
    </lineage>
</organism>
<evidence type="ECO:0000256" key="1">
    <source>
        <dbReference type="SAM" id="MobiDB-lite"/>
    </source>
</evidence>
<evidence type="ECO:0000313" key="4">
    <source>
        <dbReference type="Proteomes" id="UP000036027"/>
    </source>
</evidence>
<dbReference type="CDD" id="cd12935">
    <property type="entry name" value="LEM_like"/>
    <property type="match status" value="1"/>
</dbReference>
<feature type="compositionally biased region" description="Basic and acidic residues" evidence="1">
    <location>
        <begin position="9"/>
        <end position="22"/>
    </location>
</feature>
<dbReference type="InterPro" id="IPR036269">
    <property type="entry name" value="Rho_N_sf"/>
</dbReference>
<feature type="domain" description="HeH/LEM" evidence="2">
    <location>
        <begin position="34"/>
        <end position="61"/>
    </location>
</feature>
<dbReference type="Gene3D" id="1.10.720.30">
    <property type="entry name" value="SAP domain"/>
    <property type="match status" value="1"/>
</dbReference>
<dbReference type="Proteomes" id="UP000036027">
    <property type="component" value="Unassembled WGS sequence"/>
</dbReference>
<dbReference type="EMBL" id="JTDO01000004">
    <property type="protein sequence ID" value="KLT73258.1"/>
    <property type="molecule type" value="Genomic_DNA"/>
</dbReference>